<evidence type="ECO:0000313" key="1">
    <source>
        <dbReference type="EMBL" id="AWX93088.1"/>
    </source>
</evidence>
<accession>A0ABM6WR49</accession>
<dbReference type="SUPFAM" id="SSF51412">
    <property type="entry name" value="Inosine monophosphate dehydrogenase (IMPDH)"/>
    <property type="match status" value="1"/>
</dbReference>
<dbReference type="EMBL" id="CP030239">
    <property type="protein sequence ID" value="AWX93088.1"/>
    <property type="molecule type" value="Genomic_DNA"/>
</dbReference>
<dbReference type="InterPro" id="IPR013785">
    <property type="entry name" value="Aldolase_TIM"/>
</dbReference>
<dbReference type="Gene3D" id="3.20.20.70">
    <property type="entry name" value="Aldolase class I"/>
    <property type="match status" value="1"/>
</dbReference>
<reference evidence="1 2" key="1">
    <citation type="submission" date="2018-06" db="EMBL/GenBank/DDBJ databases">
        <title>Complete genome sequence of Paracoccus mutanolyticus strain RSP-02 isolated from cellulosic waste.</title>
        <authorList>
            <person name="Amrutha R.N."/>
            <person name="Shrivastav A."/>
            <person name="Buddana S.K."/>
            <person name="Deshpande U."/>
            <person name="Prakasham R.S."/>
        </authorList>
    </citation>
    <scope>NUCLEOTIDE SEQUENCE [LARGE SCALE GENOMIC DNA]</scope>
    <source>
        <strain evidence="1 2">RSP-02</strain>
    </source>
</reference>
<evidence type="ECO:0000313" key="2">
    <source>
        <dbReference type="Proteomes" id="UP000249922"/>
    </source>
</evidence>
<dbReference type="Proteomes" id="UP000249922">
    <property type="component" value="Chromosome"/>
</dbReference>
<evidence type="ECO:0008006" key="3">
    <source>
        <dbReference type="Google" id="ProtNLM"/>
    </source>
</evidence>
<sequence length="144" mass="15298">MSIDDIENELGIKSYPMNWPIGCGADFKGVAPCAAAPRGFIMMPQILFPRPGRPCHPLSRKTIMLEALGVSLPIIQAPMAGVSTPRLAAAVSNAARRADLMAIRIFVNMPAPLHAKDAKARVLAGASVPVSSAKASRRCRVPSR</sequence>
<protein>
    <recommendedName>
        <fullName evidence="3">Nitronate monooxygenase domain-containing protein</fullName>
    </recommendedName>
</protein>
<name>A0ABM6WR49_9RHOB</name>
<organism evidence="1 2">
    <name type="scientific">Paracoccus mutanolyticus</name>
    <dbReference type="NCBI Taxonomy" id="1499308"/>
    <lineage>
        <taxon>Bacteria</taxon>
        <taxon>Pseudomonadati</taxon>
        <taxon>Pseudomonadota</taxon>
        <taxon>Alphaproteobacteria</taxon>
        <taxon>Rhodobacterales</taxon>
        <taxon>Paracoccaceae</taxon>
        <taxon>Paracoccus</taxon>
    </lineage>
</organism>
<gene>
    <name evidence="1" type="ORF">DPM13_07815</name>
</gene>
<proteinExistence type="predicted"/>
<keyword evidence="2" id="KW-1185">Reference proteome</keyword>